<name>A0ABP9ZXY4_9GAMM</name>
<feature type="signal peptide" evidence="1">
    <location>
        <begin position="1"/>
        <end position="26"/>
    </location>
</feature>
<proteinExistence type="predicted"/>
<keyword evidence="1" id="KW-0732">Signal</keyword>
<feature type="chain" id="PRO_5045472009" description="Outer membrane protein beta-barrel domain-containing protein" evidence="1">
    <location>
        <begin position="27"/>
        <end position="244"/>
    </location>
</feature>
<dbReference type="Gene3D" id="2.40.160.20">
    <property type="match status" value="1"/>
</dbReference>
<dbReference type="RefSeq" id="WP_353293951.1">
    <property type="nucleotide sequence ID" value="NZ_BAABWH010000002.1"/>
</dbReference>
<accession>A0ABP9ZXY4</accession>
<dbReference type="InterPro" id="IPR011250">
    <property type="entry name" value="OMP/PagP_B-barrel"/>
</dbReference>
<evidence type="ECO:0000313" key="2">
    <source>
        <dbReference type="EMBL" id="GAA6145013.1"/>
    </source>
</evidence>
<gene>
    <name evidence="2" type="ORF">NBRC116585_11300</name>
</gene>
<keyword evidence="3" id="KW-1185">Reference proteome</keyword>
<evidence type="ECO:0000256" key="1">
    <source>
        <dbReference type="SAM" id="SignalP"/>
    </source>
</evidence>
<evidence type="ECO:0008006" key="4">
    <source>
        <dbReference type="Google" id="ProtNLM"/>
    </source>
</evidence>
<evidence type="ECO:0000313" key="3">
    <source>
        <dbReference type="Proteomes" id="UP001481413"/>
    </source>
</evidence>
<dbReference type="Proteomes" id="UP001481413">
    <property type="component" value="Unassembled WGS sequence"/>
</dbReference>
<protein>
    <recommendedName>
        <fullName evidence="4">Outer membrane protein beta-barrel domain-containing protein</fullName>
    </recommendedName>
</protein>
<sequence length="244" mass="27079">MKKYIYSGVIAATFAGMSLISATAHASQYLGFGIDYGVLTEQESDAEYPIFNFEGRFGLDFTDRFTIEVEGATLGKKEREFSGQCLDQEAVDQLTFGDDDVAIGCAYLDSVSRQTVSVNFIFSQPFPRFELFAGLGIGAARTSYTFDVDNVGISTLDDFRDFSASDVQTIQGYLDLLLGDGVFDLQLPDNISETSIDMMYSLEAGVLVDDTHRLAVTWNPEYGSDEVGKYEYLSVSYSWLFRLD</sequence>
<reference evidence="2 3" key="1">
    <citation type="submission" date="2024-04" db="EMBL/GenBank/DDBJ databases">
        <title>Draft genome sequence of Thalassolituus maritimus NBRC 116585.</title>
        <authorList>
            <person name="Miyakawa T."/>
            <person name="Kusuya Y."/>
            <person name="Miura T."/>
        </authorList>
    </citation>
    <scope>NUCLEOTIDE SEQUENCE [LARGE SCALE GENOMIC DNA]</scope>
    <source>
        <strain evidence="2 3">5NW40-0001</strain>
    </source>
</reference>
<organism evidence="2 3">
    <name type="scientific">Thalassolituus maritimus</name>
    <dbReference type="NCBI Taxonomy" id="484498"/>
    <lineage>
        <taxon>Bacteria</taxon>
        <taxon>Pseudomonadati</taxon>
        <taxon>Pseudomonadota</taxon>
        <taxon>Gammaproteobacteria</taxon>
        <taxon>Oceanospirillales</taxon>
        <taxon>Oceanospirillaceae</taxon>
        <taxon>Thalassolituus</taxon>
    </lineage>
</organism>
<comment type="caution">
    <text evidence="2">The sequence shown here is derived from an EMBL/GenBank/DDBJ whole genome shotgun (WGS) entry which is preliminary data.</text>
</comment>
<dbReference type="SUPFAM" id="SSF56925">
    <property type="entry name" value="OMPA-like"/>
    <property type="match status" value="1"/>
</dbReference>
<dbReference type="EMBL" id="BAABWH010000002">
    <property type="protein sequence ID" value="GAA6145013.1"/>
    <property type="molecule type" value="Genomic_DNA"/>
</dbReference>